<dbReference type="OrthoDB" id="8374021at2"/>
<evidence type="ECO:0000313" key="1">
    <source>
        <dbReference type="EMBL" id="PQA38041.1"/>
    </source>
</evidence>
<evidence type="ECO:0000313" key="2">
    <source>
        <dbReference type="Proteomes" id="UP000243900"/>
    </source>
</evidence>
<accession>A0A2P6ARR8</accession>
<organism evidence="1 2">
    <name type="scientific">Amnimonas aquatica</name>
    <dbReference type="NCBI Taxonomy" id="2094561"/>
    <lineage>
        <taxon>Bacteria</taxon>
        <taxon>Pseudomonadati</taxon>
        <taxon>Pseudomonadota</taxon>
        <taxon>Gammaproteobacteria</taxon>
        <taxon>Moraxellales</taxon>
        <taxon>Moraxellaceae</taxon>
        <taxon>Amnimonas</taxon>
    </lineage>
</organism>
<dbReference type="Proteomes" id="UP000243900">
    <property type="component" value="Unassembled WGS sequence"/>
</dbReference>
<reference evidence="2" key="1">
    <citation type="submission" date="2018-02" db="EMBL/GenBank/DDBJ databases">
        <title>Genome sequencing of Solimonas sp. HR-BB.</title>
        <authorList>
            <person name="Lee Y."/>
            <person name="Jeon C.O."/>
        </authorList>
    </citation>
    <scope>NUCLEOTIDE SEQUENCE [LARGE SCALE GENOMIC DNA]</scope>
    <source>
        <strain evidence="2">HR-E</strain>
    </source>
</reference>
<evidence type="ECO:0008006" key="3">
    <source>
        <dbReference type="Google" id="ProtNLM"/>
    </source>
</evidence>
<keyword evidence="2" id="KW-1185">Reference proteome</keyword>
<protein>
    <recommendedName>
        <fullName evidence="3">Zinc-finger domain-containing protein</fullName>
    </recommendedName>
</protein>
<name>A0A2P6ARR8_9GAMM</name>
<sequence>MLNCRDIGTNATEFLSGALPWHINLQVIWHLVRCGNCRLAVIQILTLLRALRRRQARPASDEQVQAWLRALDDAHPHDH</sequence>
<proteinExistence type="predicted"/>
<gene>
    <name evidence="1" type="ORF">C5O18_07270</name>
</gene>
<dbReference type="AlphaFoldDB" id="A0A2P6ARR8"/>
<comment type="caution">
    <text evidence="1">The sequence shown here is derived from an EMBL/GenBank/DDBJ whole genome shotgun (WGS) entry which is preliminary data.</text>
</comment>
<dbReference type="RefSeq" id="WP_105192772.1">
    <property type="nucleotide sequence ID" value="NZ_PTQZ01000173.1"/>
</dbReference>
<dbReference type="EMBL" id="PTQZ01000173">
    <property type="protein sequence ID" value="PQA38041.1"/>
    <property type="molecule type" value="Genomic_DNA"/>
</dbReference>